<evidence type="ECO:0000313" key="1">
    <source>
        <dbReference type="EMBL" id="SBS73839.1"/>
    </source>
</evidence>
<protein>
    <submittedName>
        <fullName evidence="1">Uncharacterized protein</fullName>
    </submittedName>
</protein>
<name>A0A1Y5P936_9MYCO</name>
<reference evidence="1" key="1">
    <citation type="submission" date="2016-03" db="EMBL/GenBank/DDBJ databases">
        <authorList>
            <person name="Ploux O."/>
        </authorList>
    </citation>
    <scope>NUCLEOTIDE SEQUENCE</scope>
    <source>
        <strain evidence="1">UC10</strain>
    </source>
</reference>
<gene>
    <name evidence="1" type="ORF">MHPYR_180085</name>
</gene>
<accession>A0A1Y5P936</accession>
<proteinExistence type="predicted"/>
<dbReference type="AlphaFoldDB" id="A0A1Y5P936"/>
<sequence>MTYVAYEPEQAGDVFSAFRAMRHHSVGVMISPDPLGPVNRIVSLVRGERRIKSVLVPRLSLVGAEVKIHHESSGYTITELFALSSQQWDSRGYRATNGIPEPPPLPPRRDPGWYVTIDGQVALYASDSEIWPLPPVEPVPWRVRTHRAAKRAITARARRATDAIARRFGYVHEDEAGDW</sequence>
<dbReference type="EMBL" id="FLQS01000010">
    <property type="protein sequence ID" value="SBS73839.1"/>
    <property type="molecule type" value="Genomic_DNA"/>
</dbReference>
<organism evidence="1">
    <name type="scientific">uncultured Mycobacterium sp</name>
    <dbReference type="NCBI Taxonomy" id="171292"/>
    <lineage>
        <taxon>Bacteria</taxon>
        <taxon>Bacillati</taxon>
        <taxon>Actinomycetota</taxon>
        <taxon>Actinomycetes</taxon>
        <taxon>Mycobacteriales</taxon>
        <taxon>Mycobacteriaceae</taxon>
        <taxon>Mycobacterium</taxon>
        <taxon>environmental samples</taxon>
    </lineage>
</organism>